<dbReference type="OrthoDB" id="5526044at2759"/>
<gene>
    <name evidence="1" type="ORF">GGI19_005388</name>
</gene>
<keyword evidence="2" id="KW-1185">Reference proteome</keyword>
<dbReference type="AlphaFoldDB" id="A0A9W8L9M4"/>
<evidence type="ECO:0000313" key="1">
    <source>
        <dbReference type="EMBL" id="KAJ2749939.1"/>
    </source>
</evidence>
<dbReference type="EMBL" id="JANBUH010000667">
    <property type="protein sequence ID" value="KAJ2749939.1"/>
    <property type="molecule type" value="Genomic_DNA"/>
</dbReference>
<comment type="caution">
    <text evidence="1">The sequence shown here is derived from an EMBL/GenBank/DDBJ whole genome shotgun (WGS) entry which is preliminary data.</text>
</comment>
<proteinExistence type="predicted"/>
<protein>
    <submittedName>
        <fullName evidence="1">Uncharacterized protein</fullName>
    </submittedName>
</protein>
<accession>A0A9W8L9M4</accession>
<dbReference type="Proteomes" id="UP001140011">
    <property type="component" value="Unassembled WGS sequence"/>
</dbReference>
<evidence type="ECO:0000313" key="2">
    <source>
        <dbReference type="Proteomes" id="UP001140011"/>
    </source>
</evidence>
<name>A0A9W8L9M4_9FUNG</name>
<reference evidence="1" key="1">
    <citation type="submission" date="2022-07" db="EMBL/GenBank/DDBJ databases">
        <title>Phylogenomic reconstructions and comparative analyses of Kickxellomycotina fungi.</title>
        <authorList>
            <person name="Reynolds N.K."/>
            <person name="Stajich J.E."/>
            <person name="Barry K."/>
            <person name="Grigoriev I.V."/>
            <person name="Crous P."/>
            <person name="Smith M.E."/>
        </authorList>
    </citation>
    <scope>NUCLEOTIDE SEQUENCE</scope>
    <source>
        <strain evidence="1">BCRC 34297</strain>
    </source>
</reference>
<organism evidence="1 2">
    <name type="scientific">Coemansia pectinata</name>
    <dbReference type="NCBI Taxonomy" id="1052879"/>
    <lineage>
        <taxon>Eukaryota</taxon>
        <taxon>Fungi</taxon>
        <taxon>Fungi incertae sedis</taxon>
        <taxon>Zoopagomycota</taxon>
        <taxon>Kickxellomycotina</taxon>
        <taxon>Kickxellomycetes</taxon>
        <taxon>Kickxellales</taxon>
        <taxon>Kickxellaceae</taxon>
        <taxon>Coemansia</taxon>
    </lineage>
</organism>
<feature type="non-terminal residue" evidence="1">
    <location>
        <position position="296"/>
    </location>
</feature>
<sequence>MSTLSPIQLLPRHFVQLVVKHIASSNLPLFDGVPEGEALPMELLQPFLRYVKRVLDALDHAEVRANITVFVWRVKQMAPKVKSVCLVLAMERVEPPRIAKKYFGSLATQLYQLGDRVKLRSHCSLACMELQLYEIRDLVHIKIGDYDEAVGYLARLNASTLQSLNTRLYRVKDFAVIVVDDGCDYVYIPEDKLLPTFPGAVPFPKLCRITLGGQYPLDDDTIFRGNAATLEYLSLTISPQQLVLFREEGVFTPTSHPNLRYVRIVQPYDVAPDDVDILVVNKDFVLGIGPNALMRE</sequence>